<gene>
    <name evidence="1" type="ORF">ALC53_01897</name>
</gene>
<accession>A0A195BRF5</accession>
<reference evidence="1 2" key="1">
    <citation type="submission" date="2015-09" db="EMBL/GenBank/DDBJ databases">
        <title>Atta colombica WGS genome.</title>
        <authorList>
            <person name="Nygaard S."/>
            <person name="Hu H."/>
            <person name="Boomsma J."/>
            <person name="Zhang G."/>
        </authorList>
    </citation>
    <scope>NUCLEOTIDE SEQUENCE [LARGE SCALE GENOMIC DNA]</scope>
    <source>
        <strain evidence="1">Treedump-2</strain>
        <tissue evidence="1">Whole body</tissue>
    </source>
</reference>
<proteinExistence type="predicted"/>
<sequence>MPNTYNGSYKSSVRAVISSLGIRKKLVGPVRVSNLEKEIEQSQLKLGFAEGPPWHISLCPDLQSIGQTTFDNKLLTRSIKVTSVISVSGIQYRRICDYMGDHQRIHRRDDNLYLLIYTHVATEFCQLCTETLWDGK</sequence>
<evidence type="ECO:0000313" key="2">
    <source>
        <dbReference type="Proteomes" id="UP000078540"/>
    </source>
</evidence>
<protein>
    <submittedName>
        <fullName evidence="1">Uncharacterized protein</fullName>
    </submittedName>
</protein>
<name>A0A195BRF5_9HYME</name>
<dbReference type="EMBL" id="KQ976417">
    <property type="protein sequence ID" value="KYM89585.1"/>
    <property type="molecule type" value="Genomic_DNA"/>
</dbReference>
<dbReference type="Proteomes" id="UP000078540">
    <property type="component" value="Unassembled WGS sequence"/>
</dbReference>
<evidence type="ECO:0000313" key="1">
    <source>
        <dbReference type="EMBL" id="KYM89585.1"/>
    </source>
</evidence>
<organism evidence="1 2">
    <name type="scientific">Atta colombica</name>
    <dbReference type="NCBI Taxonomy" id="520822"/>
    <lineage>
        <taxon>Eukaryota</taxon>
        <taxon>Metazoa</taxon>
        <taxon>Ecdysozoa</taxon>
        <taxon>Arthropoda</taxon>
        <taxon>Hexapoda</taxon>
        <taxon>Insecta</taxon>
        <taxon>Pterygota</taxon>
        <taxon>Neoptera</taxon>
        <taxon>Endopterygota</taxon>
        <taxon>Hymenoptera</taxon>
        <taxon>Apocrita</taxon>
        <taxon>Aculeata</taxon>
        <taxon>Formicoidea</taxon>
        <taxon>Formicidae</taxon>
        <taxon>Myrmicinae</taxon>
        <taxon>Atta</taxon>
    </lineage>
</organism>
<keyword evidence="2" id="KW-1185">Reference proteome</keyword>
<dbReference type="AlphaFoldDB" id="A0A195BRF5"/>